<keyword evidence="9" id="KW-1185">Reference proteome</keyword>
<proteinExistence type="inferred from homology"/>
<name>A0ABU3FCF8_9ENTE</name>
<comment type="similarity">
    <text evidence="6">Belongs to the TVP38/TMEM64 family.</text>
</comment>
<evidence type="ECO:0000259" key="7">
    <source>
        <dbReference type="Pfam" id="PF09335"/>
    </source>
</evidence>
<comment type="caution">
    <text evidence="8">The sequence shown here is derived from an EMBL/GenBank/DDBJ whole genome shotgun (WGS) entry which is preliminary data.</text>
</comment>
<evidence type="ECO:0000313" key="8">
    <source>
        <dbReference type="EMBL" id="MDT2760351.1"/>
    </source>
</evidence>
<dbReference type="RefSeq" id="WP_311830340.1">
    <property type="nucleotide sequence ID" value="NZ_JARQAJ010000007.1"/>
</dbReference>
<sequence>MKKIITFIVFVLIVILFAYQFGLVDFLTDIAGLREYLENLGWWGYLIFIVLSIVVAVFLLPGQFLAIVGGLAYGGFIGGLLTVIGASIGASISFVIGKYVARDYILQRFGNDPTFQKIEQGVRDNGLSFLIFTRLVPVFPFAIQSYAYAMTPMSLKKFSLISCLTMMPASFIYAFMASEIAAKGVSLTLLIELTAAGILLALLAYLPKRISKKINRLSSEYKKVK</sequence>
<keyword evidence="4 6" id="KW-1133">Transmembrane helix</keyword>
<evidence type="ECO:0000256" key="3">
    <source>
        <dbReference type="ARBA" id="ARBA00022692"/>
    </source>
</evidence>
<comment type="caution">
    <text evidence="6">Lacks conserved residue(s) required for the propagation of feature annotation.</text>
</comment>
<feature type="transmembrane region" description="Helical" evidence="6">
    <location>
        <begin position="158"/>
        <end position="178"/>
    </location>
</feature>
<reference evidence="8" key="1">
    <citation type="submission" date="2023-03" db="EMBL/GenBank/DDBJ databases">
        <authorList>
            <person name="Shen W."/>
            <person name="Cai J."/>
        </authorList>
    </citation>
    <scope>NUCLEOTIDE SEQUENCE</scope>
    <source>
        <strain evidence="8">P66-3</strain>
    </source>
</reference>
<dbReference type="PANTHER" id="PTHR12677:SF59">
    <property type="entry name" value="GOLGI APPARATUS MEMBRANE PROTEIN TVP38-RELATED"/>
    <property type="match status" value="1"/>
</dbReference>
<keyword evidence="2 6" id="KW-1003">Cell membrane</keyword>
<gene>
    <name evidence="8" type="ORF">P7H27_11315</name>
</gene>
<evidence type="ECO:0000256" key="6">
    <source>
        <dbReference type="RuleBase" id="RU366058"/>
    </source>
</evidence>
<keyword evidence="5 6" id="KW-0472">Membrane</keyword>
<dbReference type="Pfam" id="PF09335">
    <property type="entry name" value="VTT_dom"/>
    <property type="match status" value="1"/>
</dbReference>
<keyword evidence="3 6" id="KW-0812">Transmembrane</keyword>
<feature type="transmembrane region" description="Helical" evidence="6">
    <location>
        <begin position="72"/>
        <end position="96"/>
    </location>
</feature>
<dbReference type="EMBL" id="JARQAJ010000007">
    <property type="protein sequence ID" value="MDT2760351.1"/>
    <property type="molecule type" value="Genomic_DNA"/>
</dbReference>
<organism evidence="8 9">
    <name type="scientific">Enterococcus xiangfangensis</name>
    <dbReference type="NCBI Taxonomy" id="1296537"/>
    <lineage>
        <taxon>Bacteria</taxon>
        <taxon>Bacillati</taxon>
        <taxon>Bacillota</taxon>
        <taxon>Bacilli</taxon>
        <taxon>Lactobacillales</taxon>
        <taxon>Enterococcaceae</taxon>
        <taxon>Enterococcus</taxon>
    </lineage>
</organism>
<evidence type="ECO:0000256" key="2">
    <source>
        <dbReference type="ARBA" id="ARBA00022475"/>
    </source>
</evidence>
<protein>
    <recommendedName>
        <fullName evidence="6">TVP38/TMEM64 family membrane protein</fullName>
    </recommendedName>
</protein>
<dbReference type="Proteomes" id="UP001181046">
    <property type="component" value="Unassembled WGS sequence"/>
</dbReference>
<evidence type="ECO:0000256" key="4">
    <source>
        <dbReference type="ARBA" id="ARBA00022989"/>
    </source>
</evidence>
<dbReference type="PANTHER" id="PTHR12677">
    <property type="entry name" value="GOLGI APPARATUS MEMBRANE PROTEIN TVP38-RELATED"/>
    <property type="match status" value="1"/>
</dbReference>
<accession>A0ABU3FCF8</accession>
<comment type="subcellular location">
    <subcellularLocation>
        <location evidence="1 6">Cell membrane</location>
        <topology evidence="1 6">Multi-pass membrane protein</topology>
    </subcellularLocation>
</comment>
<feature type="transmembrane region" description="Helical" evidence="6">
    <location>
        <begin position="42"/>
        <end position="60"/>
    </location>
</feature>
<feature type="transmembrane region" description="Helical" evidence="6">
    <location>
        <begin position="184"/>
        <end position="206"/>
    </location>
</feature>
<evidence type="ECO:0000256" key="5">
    <source>
        <dbReference type="ARBA" id="ARBA00023136"/>
    </source>
</evidence>
<feature type="domain" description="VTT" evidence="7">
    <location>
        <begin position="60"/>
        <end position="177"/>
    </location>
</feature>
<evidence type="ECO:0000313" key="9">
    <source>
        <dbReference type="Proteomes" id="UP001181046"/>
    </source>
</evidence>
<dbReference type="InterPro" id="IPR032816">
    <property type="entry name" value="VTT_dom"/>
</dbReference>
<dbReference type="InterPro" id="IPR015414">
    <property type="entry name" value="TMEM64"/>
</dbReference>
<evidence type="ECO:0000256" key="1">
    <source>
        <dbReference type="ARBA" id="ARBA00004651"/>
    </source>
</evidence>